<dbReference type="Gene3D" id="2.20.80.10">
    <property type="entry name" value="Lipovitellin-phosvitin complex, chain A, domain 4"/>
    <property type="match status" value="1"/>
</dbReference>
<dbReference type="GO" id="GO:0006642">
    <property type="term" value="P:triglyceride mobilization"/>
    <property type="evidence" value="ECO:0007669"/>
    <property type="project" value="TreeGrafter"/>
</dbReference>
<dbReference type="GO" id="GO:0042953">
    <property type="term" value="P:lipoprotein transport"/>
    <property type="evidence" value="ECO:0007669"/>
    <property type="project" value="TreeGrafter"/>
</dbReference>
<dbReference type="GO" id="GO:0034361">
    <property type="term" value="C:very-low-density lipoprotein particle"/>
    <property type="evidence" value="ECO:0007669"/>
    <property type="project" value="TreeGrafter"/>
</dbReference>
<dbReference type="AlphaFoldDB" id="A0AAV2JJZ4"/>
<sequence>MVAYVGRLVNAVNFEGDGFEPVVKSLFGEKGLVPDTFFKLLDWSREQISSLRPGHGRMKRQVSDDLVKGISDVFQKLMEDLRSSEAPEAVAYFELLGTEMGYMKSNQIRDALETLSMYHHVLFKMLPTSALFKLTSGLDNEVFAHYIFMETGFALPTLAGMPLKFSLTGVVAPGAKGGLTNSPYMGSLSFMPSVGVEFITNMGVQVPEYVEARLQMLTTLHHESSLNAKVTWDRNQIKVNIPAPSGNTELFRLSNKVLSISAGESKMVPSLMEDRTDSTECQPFITGLKLCFISKYSNAAATNQAPYFPLTGESRFAVEIQSMGDVSEYVASLSREMFKEGNERVTALKLSVKAEGVDAAELMASLKYSHNKNTVLTEFNIPDYDIEAGINFSLIKNDPATSAMRGITIDVTNKNVPQLSLTARTRLERMEVAMLQLQMTLPSLNAHGSITSTLNIDDITILDIATNVNLPETTYQQKASLRYDDNKIQLELKTDANSDIQKLIPNAEDHHRQLQQILDDLLDQRVAKTDMKLRHIVTKGIEAVNIWIDKLTAQFPSLENLRSKRSISDLTLPPLPEKLFFLYDGLFQYQFNKDRLVLSLPLPLGGKTSQELDFPEQLTFPPIDLPKIGLHLPPLTVKPPPFTVPETLDFSLPLLGLVEASAIIDSNVYTWEGSVSGGNNTVDVPSYMLHYKIKAQSPLCLLSYKLEDSSNHLQVSKVTLW</sequence>
<gene>
    <name evidence="5" type="ORF">KC01_LOCUS7519</name>
</gene>
<feature type="domain" description="Vitellinogen open beta-sheet" evidence="4">
    <location>
        <begin position="3"/>
        <end position="260"/>
    </location>
</feature>
<dbReference type="GO" id="GO:0042632">
    <property type="term" value="P:cholesterol homeostasis"/>
    <property type="evidence" value="ECO:0007669"/>
    <property type="project" value="TreeGrafter"/>
</dbReference>
<dbReference type="GO" id="GO:0030301">
    <property type="term" value="P:cholesterol transport"/>
    <property type="evidence" value="ECO:0007669"/>
    <property type="project" value="TreeGrafter"/>
</dbReference>
<dbReference type="PANTHER" id="PTHR13769">
    <property type="entry name" value="APOLIPOPROTEIN B"/>
    <property type="match status" value="1"/>
</dbReference>
<dbReference type="SMART" id="SM01169">
    <property type="entry name" value="DUF1943"/>
    <property type="match status" value="1"/>
</dbReference>
<dbReference type="Pfam" id="PF09172">
    <property type="entry name" value="Vit_open_b-sht"/>
    <property type="match status" value="1"/>
</dbReference>
<comment type="subcellular location">
    <subcellularLocation>
        <location evidence="1">Secreted</location>
    </subcellularLocation>
</comment>
<dbReference type="InterPro" id="IPR015819">
    <property type="entry name" value="Lipid_transp_b-sht_shell"/>
</dbReference>
<accession>A0AAV2JJZ4</accession>
<dbReference type="InterPro" id="IPR009454">
    <property type="entry name" value="Lipid_transpt_open_b-sht"/>
</dbReference>
<dbReference type="PANTHER" id="PTHR13769:SF6">
    <property type="entry name" value="APOLIPOPROTEIN B-100"/>
    <property type="match status" value="1"/>
</dbReference>
<evidence type="ECO:0000259" key="4">
    <source>
        <dbReference type="SMART" id="SM01169"/>
    </source>
</evidence>
<dbReference type="InterPro" id="IPR052418">
    <property type="entry name" value="Apolipoprotein_B"/>
</dbReference>
<dbReference type="GO" id="GO:0050750">
    <property type="term" value="F:low-density lipoprotein particle receptor binding"/>
    <property type="evidence" value="ECO:0007669"/>
    <property type="project" value="TreeGrafter"/>
</dbReference>
<reference evidence="5 6" key="1">
    <citation type="submission" date="2024-04" db="EMBL/GenBank/DDBJ databases">
        <authorList>
            <person name="Waldvogel A.-M."/>
            <person name="Schoenle A."/>
        </authorList>
    </citation>
    <scope>NUCLEOTIDE SEQUENCE [LARGE SCALE GENOMIC DNA]</scope>
</reference>
<keyword evidence="3" id="KW-0325">Glycoprotein</keyword>
<dbReference type="GO" id="GO:0034362">
    <property type="term" value="C:low-density lipoprotein particle"/>
    <property type="evidence" value="ECO:0007669"/>
    <property type="project" value="TreeGrafter"/>
</dbReference>
<dbReference type="Proteomes" id="UP001497482">
    <property type="component" value="Chromosome 12"/>
</dbReference>
<organism evidence="5 6">
    <name type="scientific">Knipowitschia caucasica</name>
    <name type="common">Caucasian dwarf goby</name>
    <name type="synonym">Pomatoschistus caucasicus</name>
    <dbReference type="NCBI Taxonomy" id="637954"/>
    <lineage>
        <taxon>Eukaryota</taxon>
        <taxon>Metazoa</taxon>
        <taxon>Chordata</taxon>
        <taxon>Craniata</taxon>
        <taxon>Vertebrata</taxon>
        <taxon>Euteleostomi</taxon>
        <taxon>Actinopterygii</taxon>
        <taxon>Neopterygii</taxon>
        <taxon>Teleostei</taxon>
        <taxon>Neoteleostei</taxon>
        <taxon>Acanthomorphata</taxon>
        <taxon>Gobiaria</taxon>
        <taxon>Gobiiformes</taxon>
        <taxon>Gobioidei</taxon>
        <taxon>Gobiidae</taxon>
        <taxon>Gobiinae</taxon>
        <taxon>Knipowitschia</taxon>
    </lineage>
</organism>
<dbReference type="SUPFAM" id="SSF56968">
    <property type="entry name" value="Lipovitellin-phosvitin complex, beta-sheet shell regions"/>
    <property type="match status" value="1"/>
</dbReference>
<dbReference type="Pfam" id="PF06448">
    <property type="entry name" value="DUF1081"/>
    <property type="match status" value="1"/>
</dbReference>
<proteinExistence type="predicted"/>
<evidence type="ECO:0000256" key="1">
    <source>
        <dbReference type="ARBA" id="ARBA00004613"/>
    </source>
</evidence>
<dbReference type="GO" id="GO:0034359">
    <property type="term" value="C:mature chylomicron"/>
    <property type="evidence" value="ECO:0007669"/>
    <property type="project" value="TreeGrafter"/>
</dbReference>
<dbReference type="EMBL" id="OZ035834">
    <property type="protein sequence ID" value="CAL1576060.1"/>
    <property type="molecule type" value="Genomic_DNA"/>
</dbReference>
<protein>
    <recommendedName>
        <fullName evidence="4">Vitellinogen open beta-sheet domain-containing protein</fullName>
    </recommendedName>
</protein>
<evidence type="ECO:0000313" key="6">
    <source>
        <dbReference type="Proteomes" id="UP001497482"/>
    </source>
</evidence>
<dbReference type="InterPro" id="IPR015255">
    <property type="entry name" value="Vitellinogen_open_b-sht"/>
</dbReference>
<evidence type="ECO:0000256" key="3">
    <source>
        <dbReference type="ARBA" id="ARBA00023180"/>
    </source>
</evidence>
<dbReference type="GO" id="GO:0120020">
    <property type="term" value="F:cholesterol transfer activity"/>
    <property type="evidence" value="ECO:0007669"/>
    <property type="project" value="TreeGrafter"/>
</dbReference>
<evidence type="ECO:0000313" key="5">
    <source>
        <dbReference type="EMBL" id="CAL1576060.1"/>
    </source>
</evidence>
<name>A0AAV2JJZ4_KNICA</name>
<keyword evidence="6" id="KW-1185">Reference proteome</keyword>
<evidence type="ECO:0000256" key="2">
    <source>
        <dbReference type="ARBA" id="ARBA00022525"/>
    </source>
</evidence>
<keyword evidence="2" id="KW-0964">Secreted</keyword>